<evidence type="ECO:0000259" key="10">
    <source>
        <dbReference type="Pfam" id="PF04290"/>
    </source>
</evidence>
<dbReference type="AlphaFoldDB" id="A0A1M7JVX1"/>
<dbReference type="InterPro" id="IPR007387">
    <property type="entry name" value="TRAP_DctQ"/>
</dbReference>
<feature type="transmembrane region" description="Helical" evidence="9">
    <location>
        <begin position="12"/>
        <end position="36"/>
    </location>
</feature>
<accession>A0A1M7JVX1</accession>
<keyword evidence="2" id="KW-0813">Transport</keyword>
<feature type="transmembrane region" description="Helical" evidence="9">
    <location>
        <begin position="126"/>
        <end position="147"/>
    </location>
</feature>
<dbReference type="GO" id="GO:0015740">
    <property type="term" value="P:C4-dicarboxylate transport"/>
    <property type="evidence" value="ECO:0007669"/>
    <property type="project" value="TreeGrafter"/>
</dbReference>
<protein>
    <submittedName>
        <fullName evidence="11">C4-dicarboxylate transporter, DctQ subunit</fullName>
    </submittedName>
</protein>
<gene>
    <name evidence="11" type="ORF">SAMN02745189_02383</name>
</gene>
<evidence type="ECO:0000256" key="6">
    <source>
        <dbReference type="ARBA" id="ARBA00022989"/>
    </source>
</evidence>
<keyword evidence="12" id="KW-1185">Reference proteome</keyword>
<dbReference type="InterPro" id="IPR055348">
    <property type="entry name" value="DctQ"/>
</dbReference>
<evidence type="ECO:0000256" key="1">
    <source>
        <dbReference type="ARBA" id="ARBA00004429"/>
    </source>
</evidence>
<keyword evidence="3" id="KW-1003">Cell membrane</keyword>
<evidence type="ECO:0000313" key="11">
    <source>
        <dbReference type="EMBL" id="SHM56677.1"/>
    </source>
</evidence>
<evidence type="ECO:0000256" key="7">
    <source>
        <dbReference type="ARBA" id="ARBA00023136"/>
    </source>
</evidence>
<proteinExistence type="inferred from homology"/>
<name>A0A1M7JVX1_9BACL</name>
<keyword evidence="6 9" id="KW-1133">Transmembrane helix</keyword>
<evidence type="ECO:0000256" key="8">
    <source>
        <dbReference type="ARBA" id="ARBA00038436"/>
    </source>
</evidence>
<keyword evidence="7 9" id="KW-0472">Membrane</keyword>
<organism evidence="11 12">
    <name type="scientific">Lacicoccus alkaliphilus DSM 16010</name>
    <dbReference type="NCBI Taxonomy" id="1123231"/>
    <lineage>
        <taxon>Bacteria</taxon>
        <taxon>Bacillati</taxon>
        <taxon>Bacillota</taxon>
        <taxon>Bacilli</taxon>
        <taxon>Bacillales</taxon>
        <taxon>Salinicoccaceae</taxon>
        <taxon>Lacicoccus</taxon>
    </lineage>
</organism>
<comment type="similarity">
    <text evidence="8">Belongs to the TRAP transporter small permease family.</text>
</comment>
<evidence type="ECO:0000256" key="9">
    <source>
        <dbReference type="SAM" id="Phobius"/>
    </source>
</evidence>
<reference evidence="11 12" key="1">
    <citation type="submission" date="2016-11" db="EMBL/GenBank/DDBJ databases">
        <authorList>
            <person name="Jaros S."/>
            <person name="Januszkiewicz K."/>
            <person name="Wedrychowicz H."/>
        </authorList>
    </citation>
    <scope>NUCLEOTIDE SEQUENCE [LARGE SCALE GENOMIC DNA]</scope>
    <source>
        <strain evidence="11 12">DSM 16010</strain>
    </source>
</reference>
<dbReference type="PANTHER" id="PTHR35011:SF2">
    <property type="entry name" value="2,3-DIKETO-L-GULONATE TRAP TRANSPORTER SMALL PERMEASE PROTEIN YIAM"/>
    <property type="match status" value="1"/>
</dbReference>
<dbReference type="GO" id="GO:0022857">
    <property type="term" value="F:transmembrane transporter activity"/>
    <property type="evidence" value="ECO:0007669"/>
    <property type="project" value="TreeGrafter"/>
</dbReference>
<dbReference type="GO" id="GO:0005886">
    <property type="term" value="C:plasma membrane"/>
    <property type="evidence" value="ECO:0007669"/>
    <property type="project" value="UniProtKB-SubCell"/>
</dbReference>
<evidence type="ECO:0000256" key="4">
    <source>
        <dbReference type="ARBA" id="ARBA00022519"/>
    </source>
</evidence>
<evidence type="ECO:0000256" key="3">
    <source>
        <dbReference type="ARBA" id="ARBA00022475"/>
    </source>
</evidence>
<sequence length="167" mass="19186">MMDLKNLFDKRIEEFILVLTMALIVSILFTQSILRFFGGFSLSWGAELAQFLHIWQIWIGASLAIRLQSHIGVDVFVKLFPYFIQKIFRVIVIICWFVFAAFLAIAGTQYILDIMNSGQTSPSLQIPMWIPYLVIPIGGALMIIRLIQQLYLLITDKITLGEKEEIE</sequence>
<dbReference type="Pfam" id="PF04290">
    <property type="entry name" value="DctQ"/>
    <property type="match status" value="1"/>
</dbReference>
<dbReference type="STRING" id="1123231.SAMN02745189_02383"/>
<feature type="transmembrane region" description="Helical" evidence="9">
    <location>
        <begin position="48"/>
        <end position="67"/>
    </location>
</feature>
<dbReference type="Proteomes" id="UP000184206">
    <property type="component" value="Unassembled WGS sequence"/>
</dbReference>
<comment type="subcellular location">
    <subcellularLocation>
        <location evidence="1">Cell inner membrane</location>
        <topology evidence="1">Multi-pass membrane protein</topology>
    </subcellularLocation>
</comment>
<dbReference type="RefSeq" id="WP_245772815.1">
    <property type="nucleotide sequence ID" value="NZ_FRCF01000014.1"/>
</dbReference>
<evidence type="ECO:0000256" key="5">
    <source>
        <dbReference type="ARBA" id="ARBA00022692"/>
    </source>
</evidence>
<dbReference type="PANTHER" id="PTHR35011">
    <property type="entry name" value="2,3-DIKETO-L-GULONATE TRAP TRANSPORTER SMALL PERMEASE PROTEIN YIAM"/>
    <property type="match status" value="1"/>
</dbReference>
<keyword evidence="5 9" id="KW-0812">Transmembrane</keyword>
<evidence type="ECO:0000256" key="2">
    <source>
        <dbReference type="ARBA" id="ARBA00022448"/>
    </source>
</evidence>
<keyword evidence="4" id="KW-0997">Cell inner membrane</keyword>
<feature type="transmembrane region" description="Helical" evidence="9">
    <location>
        <begin position="87"/>
        <end position="106"/>
    </location>
</feature>
<evidence type="ECO:0000313" key="12">
    <source>
        <dbReference type="Proteomes" id="UP000184206"/>
    </source>
</evidence>
<dbReference type="EMBL" id="FRCF01000014">
    <property type="protein sequence ID" value="SHM56677.1"/>
    <property type="molecule type" value="Genomic_DNA"/>
</dbReference>
<feature type="domain" description="Tripartite ATP-independent periplasmic transporters DctQ component" evidence="10">
    <location>
        <begin position="24"/>
        <end position="154"/>
    </location>
</feature>